<organism evidence="2 3">
    <name type="scientific">Vitis vinifera</name>
    <name type="common">Grape</name>
    <dbReference type="NCBI Taxonomy" id="29760"/>
    <lineage>
        <taxon>Eukaryota</taxon>
        <taxon>Viridiplantae</taxon>
        <taxon>Streptophyta</taxon>
        <taxon>Embryophyta</taxon>
        <taxon>Tracheophyta</taxon>
        <taxon>Spermatophyta</taxon>
        <taxon>Magnoliopsida</taxon>
        <taxon>eudicotyledons</taxon>
        <taxon>Gunneridae</taxon>
        <taxon>Pentapetalae</taxon>
        <taxon>rosids</taxon>
        <taxon>Vitales</taxon>
        <taxon>Vitaceae</taxon>
        <taxon>Viteae</taxon>
        <taxon>Vitis</taxon>
    </lineage>
</organism>
<dbReference type="AlphaFoldDB" id="A0A438F7X0"/>
<name>A0A438F7X0_VITVI</name>
<evidence type="ECO:0000313" key="2">
    <source>
        <dbReference type="EMBL" id="RVW56105.1"/>
    </source>
</evidence>
<evidence type="ECO:0000313" key="3">
    <source>
        <dbReference type="Proteomes" id="UP000288805"/>
    </source>
</evidence>
<reference evidence="2 3" key="1">
    <citation type="journal article" date="2018" name="PLoS Genet.">
        <title>Population sequencing reveals clonal diversity and ancestral inbreeding in the grapevine cultivar Chardonnay.</title>
        <authorList>
            <person name="Roach M.J."/>
            <person name="Johnson D.L."/>
            <person name="Bohlmann J."/>
            <person name="van Vuuren H.J."/>
            <person name="Jones S.J."/>
            <person name="Pretorius I.S."/>
            <person name="Schmidt S.A."/>
            <person name="Borneman A.R."/>
        </authorList>
    </citation>
    <scope>NUCLEOTIDE SEQUENCE [LARGE SCALE GENOMIC DNA]</scope>
    <source>
        <strain evidence="3">cv. Chardonnay</strain>
        <tissue evidence="2">Leaf</tissue>
    </source>
</reference>
<protein>
    <submittedName>
        <fullName evidence="2">Uncharacterized protein</fullName>
    </submittedName>
</protein>
<feature type="compositionally biased region" description="Acidic residues" evidence="1">
    <location>
        <begin position="7"/>
        <end position="29"/>
    </location>
</feature>
<sequence length="40" mass="4721">MSADLYTDSEESGCETEEQTDDDDDDDDDMRSWKMMDMMM</sequence>
<evidence type="ECO:0000256" key="1">
    <source>
        <dbReference type="SAM" id="MobiDB-lite"/>
    </source>
</evidence>
<accession>A0A438F7X0</accession>
<proteinExistence type="predicted"/>
<dbReference type="Proteomes" id="UP000288805">
    <property type="component" value="Unassembled WGS sequence"/>
</dbReference>
<comment type="caution">
    <text evidence="2">The sequence shown here is derived from an EMBL/GenBank/DDBJ whole genome shotgun (WGS) entry which is preliminary data.</text>
</comment>
<gene>
    <name evidence="2" type="ORF">CK203_105429</name>
</gene>
<feature type="region of interest" description="Disordered" evidence="1">
    <location>
        <begin position="1"/>
        <end position="40"/>
    </location>
</feature>
<dbReference type="EMBL" id="QGNW01001095">
    <property type="protein sequence ID" value="RVW56105.1"/>
    <property type="molecule type" value="Genomic_DNA"/>
</dbReference>